<reference evidence="1" key="1">
    <citation type="submission" date="2018-04" db="EMBL/GenBank/DDBJ databases">
        <title>Whole genome sequencing of Hypsizygus marmoreus.</title>
        <authorList>
            <person name="Choi I.-G."/>
            <person name="Min B."/>
            <person name="Kim J.-G."/>
            <person name="Kim S."/>
            <person name="Oh Y.-L."/>
            <person name="Kong W.-S."/>
            <person name="Park H."/>
            <person name="Jeong J."/>
            <person name="Song E.-S."/>
        </authorList>
    </citation>
    <scope>NUCLEOTIDE SEQUENCE [LARGE SCALE GENOMIC DNA]</scope>
    <source>
        <strain evidence="1">51987-8</strain>
    </source>
</reference>
<accession>A0A369K8I9</accession>
<dbReference type="Proteomes" id="UP000076154">
    <property type="component" value="Unassembled WGS sequence"/>
</dbReference>
<evidence type="ECO:0000313" key="2">
    <source>
        <dbReference type="Proteomes" id="UP000076154"/>
    </source>
</evidence>
<sequence>MTNLRWADDPVHDMVNIDRSWSDPGKYVGRHIVPRIAKTYYFFQPLTYTAVPCKLPARNQSMTIVDTDGCLLARAIQDDLRVMGPLEAGFVQITAGNSSSTSVNFLGPSAGT</sequence>
<keyword evidence="2" id="KW-1185">Reference proteome</keyword>
<organism evidence="1 2">
    <name type="scientific">Hypsizygus marmoreus</name>
    <name type="common">White beech mushroom</name>
    <name type="synonym">Agaricus marmoreus</name>
    <dbReference type="NCBI Taxonomy" id="39966"/>
    <lineage>
        <taxon>Eukaryota</taxon>
        <taxon>Fungi</taxon>
        <taxon>Dikarya</taxon>
        <taxon>Basidiomycota</taxon>
        <taxon>Agaricomycotina</taxon>
        <taxon>Agaricomycetes</taxon>
        <taxon>Agaricomycetidae</taxon>
        <taxon>Agaricales</taxon>
        <taxon>Tricholomatineae</taxon>
        <taxon>Lyophyllaceae</taxon>
        <taxon>Hypsizygus</taxon>
    </lineage>
</organism>
<comment type="caution">
    <text evidence="1">The sequence shown here is derived from an EMBL/GenBank/DDBJ whole genome shotgun (WGS) entry which is preliminary data.</text>
</comment>
<dbReference type="EMBL" id="LUEZ02000010">
    <property type="protein sequence ID" value="RDB28975.1"/>
    <property type="molecule type" value="Genomic_DNA"/>
</dbReference>
<proteinExistence type="predicted"/>
<evidence type="ECO:0000313" key="1">
    <source>
        <dbReference type="EMBL" id="RDB28975.1"/>
    </source>
</evidence>
<protein>
    <submittedName>
        <fullName evidence="1">Uncharacterized protein</fullName>
    </submittedName>
</protein>
<name>A0A369K8I9_HYPMA</name>
<dbReference type="InParanoid" id="A0A369K8I9"/>
<dbReference type="AlphaFoldDB" id="A0A369K8I9"/>
<gene>
    <name evidence="1" type="ORF">Hypma_014945</name>
</gene>